<dbReference type="OrthoDB" id="9970604at2759"/>
<comment type="caution">
    <text evidence="2">The sequence shown here is derived from an EMBL/GenBank/DDBJ whole genome shotgun (WGS) entry which is preliminary data.</text>
</comment>
<organism evidence="2 5">
    <name type="scientific">Didymodactylos carnosus</name>
    <dbReference type="NCBI Taxonomy" id="1234261"/>
    <lineage>
        <taxon>Eukaryota</taxon>
        <taxon>Metazoa</taxon>
        <taxon>Spiralia</taxon>
        <taxon>Gnathifera</taxon>
        <taxon>Rotifera</taxon>
        <taxon>Eurotatoria</taxon>
        <taxon>Bdelloidea</taxon>
        <taxon>Philodinida</taxon>
        <taxon>Philodinidae</taxon>
        <taxon>Didymodactylos</taxon>
    </lineage>
</organism>
<keyword evidence="5" id="KW-1185">Reference proteome</keyword>
<proteinExistence type="predicted"/>
<dbReference type="EMBL" id="CAJNOK010010163">
    <property type="protein sequence ID" value="CAF1107923.1"/>
    <property type="molecule type" value="Genomic_DNA"/>
</dbReference>
<evidence type="ECO:0000313" key="5">
    <source>
        <dbReference type="Proteomes" id="UP000663829"/>
    </source>
</evidence>
<evidence type="ECO:0000313" key="3">
    <source>
        <dbReference type="EMBL" id="CAF3873190.1"/>
    </source>
</evidence>
<reference evidence="2" key="1">
    <citation type="submission" date="2021-02" db="EMBL/GenBank/DDBJ databases">
        <authorList>
            <person name="Nowell W R."/>
        </authorList>
    </citation>
    <scope>NUCLEOTIDE SEQUENCE</scope>
</reference>
<dbReference type="Proteomes" id="UP000677228">
    <property type="component" value="Unassembled WGS sequence"/>
</dbReference>
<evidence type="ECO:0000313" key="2">
    <source>
        <dbReference type="EMBL" id="CAF1194894.1"/>
    </source>
</evidence>
<dbReference type="EMBL" id="CAJOBA010012035">
    <property type="protein sequence ID" value="CAF3873190.1"/>
    <property type="molecule type" value="Genomic_DNA"/>
</dbReference>
<dbReference type="EMBL" id="CAJNOQ010008352">
    <property type="protein sequence ID" value="CAF1194894.1"/>
    <property type="molecule type" value="Genomic_DNA"/>
</dbReference>
<dbReference type="Proteomes" id="UP000663829">
    <property type="component" value="Unassembled WGS sequence"/>
</dbReference>
<accession>A0A814W7D1</accession>
<protein>
    <submittedName>
        <fullName evidence="2">Uncharacterized protein</fullName>
    </submittedName>
</protein>
<name>A0A814W7D1_9BILA</name>
<dbReference type="AlphaFoldDB" id="A0A814W7D1"/>
<evidence type="ECO:0000313" key="4">
    <source>
        <dbReference type="EMBL" id="CAF3959324.1"/>
    </source>
</evidence>
<dbReference type="Proteomes" id="UP000682733">
    <property type="component" value="Unassembled WGS sequence"/>
</dbReference>
<sequence length="119" mass="13880">MGNSYTDLYIDEPLFDDDYDEYNISDFVGEWQDTKYGSQMLFELSNDKQILTGRSSTGAKAKGYIRGQSIQLELFYGTSNKKCEYKGSLEITNKLNYMIIWQKKNHSGQWRTTSSWIKL</sequence>
<gene>
    <name evidence="2" type="ORF">GPM918_LOCUS23406</name>
    <name evidence="1" type="ORF">OVA965_LOCUS19618</name>
    <name evidence="4" type="ORF">SRO942_LOCUS23405</name>
    <name evidence="3" type="ORF">TMI583_LOCUS19723</name>
</gene>
<dbReference type="Proteomes" id="UP000681722">
    <property type="component" value="Unassembled WGS sequence"/>
</dbReference>
<evidence type="ECO:0000313" key="1">
    <source>
        <dbReference type="EMBL" id="CAF1107923.1"/>
    </source>
</evidence>
<dbReference type="EMBL" id="CAJOBC010008353">
    <property type="protein sequence ID" value="CAF3959324.1"/>
    <property type="molecule type" value="Genomic_DNA"/>
</dbReference>